<name>A0A834AW25_9CHIR</name>
<dbReference type="EMBL" id="JABVXQ010000003">
    <property type="protein sequence ID" value="KAF6119694.1"/>
    <property type="molecule type" value="Genomic_DNA"/>
</dbReference>
<evidence type="ECO:0000256" key="1">
    <source>
        <dbReference type="SAM" id="Phobius"/>
    </source>
</evidence>
<keyword evidence="1" id="KW-0472">Membrane</keyword>
<protein>
    <submittedName>
        <fullName evidence="2">Uncharacterized protein</fullName>
    </submittedName>
</protein>
<dbReference type="Proteomes" id="UP000664940">
    <property type="component" value="Unassembled WGS sequence"/>
</dbReference>
<dbReference type="AlphaFoldDB" id="A0A834AW25"/>
<accession>A0A834AW25</accession>
<sequence>MDAPVIFNQGKGCSKMKTPKTWCQVFGISYLLSFPNYFALLKKNIYFRKTGKEKGRETRWLPLTPQLGPWPVTQECALLGIEPAVFTSAGWHPVLQTGVPLATLSVLILCFRVIFYIHLYLSQDLSGFAYPSVSKTS</sequence>
<keyword evidence="1" id="KW-0812">Transmembrane</keyword>
<keyword evidence="1" id="KW-1133">Transmembrane helix</keyword>
<evidence type="ECO:0000313" key="2">
    <source>
        <dbReference type="EMBL" id="KAF6119694.1"/>
    </source>
</evidence>
<proteinExistence type="predicted"/>
<evidence type="ECO:0000313" key="3">
    <source>
        <dbReference type="Proteomes" id="UP000664940"/>
    </source>
</evidence>
<reference evidence="2 3" key="1">
    <citation type="journal article" date="2020" name="Nature">
        <title>Six reference-quality genomes reveal evolution of bat adaptations.</title>
        <authorList>
            <person name="Jebb D."/>
            <person name="Huang Z."/>
            <person name="Pippel M."/>
            <person name="Hughes G.M."/>
            <person name="Lavrichenko K."/>
            <person name="Devanna P."/>
            <person name="Winkler S."/>
            <person name="Jermiin L.S."/>
            <person name="Skirmuntt E.C."/>
            <person name="Katzourakis A."/>
            <person name="Burkitt-Gray L."/>
            <person name="Ray D.A."/>
            <person name="Sullivan K.A.M."/>
            <person name="Roscito J.G."/>
            <person name="Kirilenko B.M."/>
            <person name="Davalos L.M."/>
            <person name="Corthals A.P."/>
            <person name="Power M.L."/>
            <person name="Jones G."/>
            <person name="Ransome R.D."/>
            <person name="Dechmann D.K.N."/>
            <person name="Locatelli A.G."/>
            <person name="Puechmaille S.J."/>
            <person name="Fedrigo O."/>
            <person name="Jarvis E.D."/>
            <person name="Hiller M."/>
            <person name="Vernes S.C."/>
            <person name="Myers E.W."/>
            <person name="Teeling E.C."/>
        </authorList>
    </citation>
    <scope>NUCLEOTIDE SEQUENCE [LARGE SCALE GENOMIC DNA]</scope>
    <source>
        <strain evidence="2">Bat1K_MPI-CBG_1</strain>
    </source>
</reference>
<feature type="transmembrane region" description="Helical" evidence="1">
    <location>
        <begin position="21"/>
        <end position="40"/>
    </location>
</feature>
<feature type="transmembrane region" description="Helical" evidence="1">
    <location>
        <begin position="101"/>
        <end position="121"/>
    </location>
</feature>
<gene>
    <name evidence="2" type="ORF">HJG60_010142</name>
</gene>
<comment type="caution">
    <text evidence="2">The sequence shown here is derived from an EMBL/GenBank/DDBJ whole genome shotgun (WGS) entry which is preliminary data.</text>
</comment>
<organism evidence="2 3">
    <name type="scientific">Phyllostomus discolor</name>
    <name type="common">pale spear-nosed bat</name>
    <dbReference type="NCBI Taxonomy" id="89673"/>
    <lineage>
        <taxon>Eukaryota</taxon>
        <taxon>Metazoa</taxon>
        <taxon>Chordata</taxon>
        <taxon>Craniata</taxon>
        <taxon>Vertebrata</taxon>
        <taxon>Euteleostomi</taxon>
        <taxon>Mammalia</taxon>
        <taxon>Eutheria</taxon>
        <taxon>Laurasiatheria</taxon>
        <taxon>Chiroptera</taxon>
        <taxon>Yangochiroptera</taxon>
        <taxon>Phyllostomidae</taxon>
        <taxon>Phyllostominae</taxon>
        <taxon>Phyllostomus</taxon>
    </lineage>
</organism>